<evidence type="ECO:0000256" key="1">
    <source>
        <dbReference type="SAM" id="MobiDB-lite"/>
    </source>
</evidence>
<proteinExistence type="predicted"/>
<feature type="compositionally biased region" description="Low complexity" evidence="1">
    <location>
        <begin position="197"/>
        <end position="215"/>
    </location>
</feature>
<feature type="region of interest" description="Disordered" evidence="1">
    <location>
        <begin position="47"/>
        <end position="77"/>
    </location>
</feature>
<dbReference type="Proteomes" id="UP000285201">
    <property type="component" value="Unassembled WGS sequence"/>
</dbReference>
<sequence>MHVERRCAMFCNKCGTENPEEAMFCSNCGNNMKLSSNSGILKLEKAAQEENVTESVTQDNDGSKDETDGVTESLTPDMLPENTKAREEKQLAQIVAEMRAENKQAVPKKGWYIYSLMSAIPVAGFIFFAAKKREKNENKKNFAKAGFVINLILSLVIIITAGVILYFSFGGKITLPKKHTEKVTEAAVEETKAVESSAAQTTSANASSGTAQQTSPVKKTEPVKSYSYDKNGKTFTFELNGNTFKYPVSAAAIKDLGYIYVSNTLSSETTTLDMYTDAYKSTIMVKYNAKAGNTSDCYALAAELKEGSTFMGLSARTDYAALKEAFKNADREVQTDYRSDTGTGIIQYMFGDRRISVTMDNGYVTGATIE</sequence>
<dbReference type="EMBL" id="QROY01000023">
    <property type="protein sequence ID" value="RHL64604.1"/>
    <property type="molecule type" value="Genomic_DNA"/>
</dbReference>
<feature type="transmembrane region" description="Helical" evidence="2">
    <location>
        <begin position="142"/>
        <end position="169"/>
    </location>
</feature>
<comment type="caution">
    <text evidence="4">The sequence shown here is derived from an EMBL/GenBank/DDBJ whole genome shotgun (WGS) entry which is preliminary data.</text>
</comment>
<dbReference type="Pfam" id="PF13240">
    <property type="entry name" value="Zn_Ribbon_1"/>
    <property type="match status" value="1"/>
</dbReference>
<feature type="transmembrane region" description="Helical" evidence="2">
    <location>
        <begin position="111"/>
        <end position="130"/>
    </location>
</feature>
<evidence type="ECO:0000259" key="3">
    <source>
        <dbReference type="Pfam" id="PF13240"/>
    </source>
</evidence>
<keyword evidence="2" id="KW-0812">Transmembrane</keyword>
<dbReference type="AlphaFoldDB" id="A0A415M7D7"/>
<evidence type="ECO:0000313" key="5">
    <source>
        <dbReference type="Proteomes" id="UP000285201"/>
    </source>
</evidence>
<reference evidence="4 5" key="1">
    <citation type="submission" date="2018-08" db="EMBL/GenBank/DDBJ databases">
        <title>A genome reference for cultivated species of the human gut microbiota.</title>
        <authorList>
            <person name="Zou Y."/>
            <person name="Xue W."/>
            <person name="Luo G."/>
        </authorList>
    </citation>
    <scope>NUCLEOTIDE SEQUENCE [LARGE SCALE GENOMIC DNA]</scope>
    <source>
        <strain evidence="4 5">AF36-7BH</strain>
    </source>
</reference>
<evidence type="ECO:0000256" key="2">
    <source>
        <dbReference type="SAM" id="Phobius"/>
    </source>
</evidence>
<protein>
    <submittedName>
        <fullName evidence="4">Zinc ribbon domain-containing protein</fullName>
    </submittedName>
</protein>
<feature type="region of interest" description="Disordered" evidence="1">
    <location>
        <begin position="197"/>
        <end position="223"/>
    </location>
</feature>
<organism evidence="4 5">
    <name type="scientific">Lachnospira eligens</name>
    <dbReference type="NCBI Taxonomy" id="39485"/>
    <lineage>
        <taxon>Bacteria</taxon>
        <taxon>Bacillati</taxon>
        <taxon>Bacillota</taxon>
        <taxon>Clostridia</taxon>
        <taxon>Lachnospirales</taxon>
        <taxon>Lachnospiraceae</taxon>
        <taxon>Lachnospira</taxon>
    </lineage>
</organism>
<gene>
    <name evidence="4" type="ORF">DW007_15565</name>
</gene>
<evidence type="ECO:0000313" key="4">
    <source>
        <dbReference type="EMBL" id="RHL64604.1"/>
    </source>
</evidence>
<name>A0A415M7D7_9FIRM</name>
<accession>A0A415M7D7</accession>
<keyword evidence="2" id="KW-0472">Membrane</keyword>
<feature type="domain" description="Zinc-ribbon" evidence="3">
    <location>
        <begin position="10"/>
        <end position="30"/>
    </location>
</feature>
<dbReference type="InterPro" id="IPR026870">
    <property type="entry name" value="Zinc_ribbon_dom"/>
</dbReference>
<keyword evidence="2" id="KW-1133">Transmembrane helix</keyword>